<feature type="active site" description="Nucleophile" evidence="4">
    <location>
        <position position="182"/>
    </location>
</feature>
<feature type="active site" description="Proton acceptor" evidence="4">
    <location>
        <position position="392"/>
    </location>
</feature>
<dbReference type="Gene3D" id="3.40.50.1820">
    <property type="entry name" value="alpha/beta hydrolase"/>
    <property type="match status" value="1"/>
</dbReference>
<dbReference type="GO" id="GO:0097176">
    <property type="term" value="P:epoxide metabolic process"/>
    <property type="evidence" value="ECO:0007669"/>
    <property type="project" value="TreeGrafter"/>
</dbReference>
<dbReference type="Proteomes" id="UP000070544">
    <property type="component" value="Unassembled WGS sequence"/>
</dbReference>
<sequence>MLGSLKRFAIPEYGASLARLSARLADPVFPDALSNDGTRHAGTPLSATRGLARYWRDYIDNGKASLFLTKLKRFDHFIAEGVNDVDLHFVWKRSSRTDAIPLLIIHGWPGSFVEFLHIIEALANPEKAADPAFHVVVPSLPGFGFSSSPKDPGFGVGEMAKALDELMVKRLGYAEYLAQGGDWGSHISRTLAISRPSTCRAVHLNLFSVAPPLFSRSPVAWARNLLSGMVGPEAVYGDVTAGNLRDTEYHTTWRRGYVSIQGTKPQSLGYGLADSPVGLLAWLAEKFHDWSDLRDVEGPGLDPADVLIKKYGDDFLDNLTLYWMTNTITSSMRLYYNSYGSSERLQVMKTPLPSRIPVGILLCPKEIFKPPQEWVRSWMNVVRWTEAKQGGHFAAMEVPQLFVSELRAFAGMEVVRRAFSTWEAETGSKL</sequence>
<feature type="domain" description="Epoxide hydrolase N-terminal" evidence="5">
    <location>
        <begin position="10"/>
        <end position="115"/>
    </location>
</feature>
<dbReference type="InterPro" id="IPR000639">
    <property type="entry name" value="Epox_hydrolase-like"/>
</dbReference>
<dbReference type="EMBL" id="KQ965740">
    <property type="protein sequence ID" value="KXS18980.1"/>
    <property type="molecule type" value="Genomic_DNA"/>
</dbReference>
<comment type="similarity">
    <text evidence="1">Belongs to the peptidase S33 family.</text>
</comment>
<dbReference type="AlphaFoldDB" id="A0A139AQF1"/>
<protein>
    <submittedName>
        <fullName evidence="6">Alpha/beta-hydrolase</fullName>
    </submittedName>
</protein>
<evidence type="ECO:0000313" key="7">
    <source>
        <dbReference type="Proteomes" id="UP000070544"/>
    </source>
</evidence>
<dbReference type="InterPro" id="IPR010497">
    <property type="entry name" value="Epoxide_hydro_N"/>
</dbReference>
<dbReference type="PANTHER" id="PTHR21661">
    <property type="entry name" value="EPOXIDE HYDROLASE 1-RELATED"/>
    <property type="match status" value="1"/>
</dbReference>
<evidence type="ECO:0000256" key="4">
    <source>
        <dbReference type="PIRSR" id="PIRSR001112-1"/>
    </source>
</evidence>
<dbReference type="InterPro" id="IPR016292">
    <property type="entry name" value="Epoxide_hydrolase"/>
</dbReference>
<dbReference type="OMA" id="WFVEKFH"/>
<name>A0A139AQF1_GONPJ</name>
<dbReference type="InterPro" id="IPR029058">
    <property type="entry name" value="AB_hydrolase_fold"/>
</dbReference>
<evidence type="ECO:0000256" key="1">
    <source>
        <dbReference type="ARBA" id="ARBA00010088"/>
    </source>
</evidence>
<accession>A0A139AQF1</accession>
<dbReference type="SUPFAM" id="SSF53474">
    <property type="entry name" value="alpha/beta-Hydrolases"/>
    <property type="match status" value="1"/>
</dbReference>
<keyword evidence="7" id="KW-1185">Reference proteome</keyword>
<reference evidence="6 7" key="1">
    <citation type="journal article" date="2015" name="Genome Biol. Evol.">
        <title>Phylogenomic analyses indicate that early fungi evolved digesting cell walls of algal ancestors of land plants.</title>
        <authorList>
            <person name="Chang Y."/>
            <person name="Wang S."/>
            <person name="Sekimoto S."/>
            <person name="Aerts A.L."/>
            <person name="Choi C."/>
            <person name="Clum A."/>
            <person name="LaButti K.M."/>
            <person name="Lindquist E.A."/>
            <person name="Yee Ngan C."/>
            <person name="Ohm R.A."/>
            <person name="Salamov A.A."/>
            <person name="Grigoriev I.V."/>
            <person name="Spatafora J.W."/>
            <person name="Berbee M.L."/>
        </authorList>
    </citation>
    <scope>NUCLEOTIDE SEQUENCE [LARGE SCALE GENOMIC DNA]</scope>
    <source>
        <strain evidence="6 7">JEL478</strain>
    </source>
</reference>
<dbReference type="GO" id="GO:0004301">
    <property type="term" value="F:epoxide hydrolase activity"/>
    <property type="evidence" value="ECO:0007669"/>
    <property type="project" value="TreeGrafter"/>
</dbReference>
<dbReference type="Pfam" id="PF06441">
    <property type="entry name" value="EHN"/>
    <property type="match status" value="1"/>
</dbReference>
<dbReference type="PRINTS" id="PR00412">
    <property type="entry name" value="EPOXHYDRLASE"/>
</dbReference>
<evidence type="ECO:0000256" key="3">
    <source>
        <dbReference type="ARBA" id="ARBA00022801"/>
    </source>
</evidence>
<proteinExistence type="inferred from homology"/>
<feature type="active site" description="Proton donor" evidence="4">
    <location>
        <position position="335"/>
    </location>
</feature>
<organism evidence="6 7">
    <name type="scientific">Gonapodya prolifera (strain JEL478)</name>
    <name type="common">Monoblepharis prolifera</name>
    <dbReference type="NCBI Taxonomy" id="1344416"/>
    <lineage>
        <taxon>Eukaryota</taxon>
        <taxon>Fungi</taxon>
        <taxon>Fungi incertae sedis</taxon>
        <taxon>Chytridiomycota</taxon>
        <taxon>Chytridiomycota incertae sedis</taxon>
        <taxon>Monoblepharidomycetes</taxon>
        <taxon>Monoblepharidales</taxon>
        <taxon>Gonapodyaceae</taxon>
        <taxon>Gonapodya</taxon>
    </lineage>
</organism>
<evidence type="ECO:0000313" key="6">
    <source>
        <dbReference type="EMBL" id="KXS18980.1"/>
    </source>
</evidence>
<dbReference type="OrthoDB" id="7130006at2759"/>
<evidence type="ECO:0000259" key="5">
    <source>
        <dbReference type="Pfam" id="PF06441"/>
    </source>
</evidence>
<keyword evidence="2" id="KW-0058">Aromatic hydrocarbons catabolism</keyword>
<gene>
    <name evidence="6" type="ORF">M427DRAFT_109311</name>
</gene>
<dbReference type="STRING" id="1344416.A0A139AQF1"/>
<dbReference type="PANTHER" id="PTHR21661:SF35">
    <property type="entry name" value="EPOXIDE HYDROLASE"/>
    <property type="match status" value="1"/>
</dbReference>
<evidence type="ECO:0000256" key="2">
    <source>
        <dbReference type="ARBA" id="ARBA00022797"/>
    </source>
</evidence>
<dbReference type="PIRSF" id="PIRSF001112">
    <property type="entry name" value="Epoxide_hydrolase"/>
    <property type="match status" value="1"/>
</dbReference>
<keyword evidence="3 6" id="KW-0378">Hydrolase</keyword>